<evidence type="ECO:0000313" key="2">
    <source>
        <dbReference type="Proteomes" id="UP000266693"/>
    </source>
</evidence>
<proteinExistence type="predicted"/>
<dbReference type="Proteomes" id="UP000266693">
    <property type="component" value="Unassembled WGS sequence"/>
</dbReference>
<gene>
    <name evidence="1" type="ORF">D1610_08190</name>
</gene>
<dbReference type="EMBL" id="QWLV01000002">
    <property type="protein sequence ID" value="RHW18586.1"/>
    <property type="molecule type" value="Genomic_DNA"/>
</dbReference>
<dbReference type="InterPro" id="IPR018673">
    <property type="entry name" value="DUF2141"/>
</dbReference>
<sequence>MALALPTAAPAAILGADAAACQNGGPAILANITGLKDRKGIVRLELYPDNAEDFLQDDYILEQAGKTFRRVDAKIPSSGTVSLCIKVPKAGRYTLMFLHDRDSNGKFGAFSDGAGFPGNTKLGRRKPPANIAMINVSGVTRTHIRAQYLRGLSGFGPLN</sequence>
<accession>A0A396RRE4</accession>
<dbReference type="AlphaFoldDB" id="A0A396RRE4"/>
<reference evidence="1 2" key="1">
    <citation type="submission" date="2018-08" db="EMBL/GenBank/DDBJ databases">
        <title>The multiple taxonomic identification of Sphingomonas gilva.</title>
        <authorList>
            <person name="Zhu D."/>
            <person name="Zheng S."/>
        </authorList>
    </citation>
    <scope>NUCLEOTIDE SEQUENCE [LARGE SCALE GENOMIC DNA]</scope>
    <source>
        <strain evidence="1 2">ZDH117</strain>
    </source>
</reference>
<name>A0A396RRE4_9SPHN</name>
<dbReference type="OrthoDB" id="7449018at2"/>
<keyword evidence="2" id="KW-1185">Reference proteome</keyword>
<dbReference type="Pfam" id="PF09912">
    <property type="entry name" value="DUF2141"/>
    <property type="match status" value="1"/>
</dbReference>
<protein>
    <submittedName>
        <fullName evidence="1">DUF2141 domain-containing protein</fullName>
    </submittedName>
</protein>
<comment type="caution">
    <text evidence="1">The sequence shown here is derived from an EMBL/GenBank/DDBJ whole genome shotgun (WGS) entry which is preliminary data.</text>
</comment>
<organism evidence="1 2">
    <name type="scientific">Sphingomonas gilva</name>
    <dbReference type="NCBI Taxonomy" id="2305907"/>
    <lineage>
        <taxon>Bacteria</taxon>
        <taxon>Pseudomonadati</taxon>
        <taxon>Pseudomonadota</taxon>
        <taxon>Alphaproteobacteria</taxon>
        <taxon>Sphingomonadales</taxon>
        <taxon>Sphingomonadaceae</taxon>
        <taxon>Sphingomonas</taxon>
    </lineage>
</organism>
<evidence type="ECO:0000313" key="1">
    <source>
        <dbReference type="EMBL" id="RHW18586.1"/>
    </source>
</evidence>